<proteinExistence type="inferred from homology"/>
<evidence type="ECO:0000256" key="2">
    <source>
        <dbReference type="ARBA" id="ARBA00010772"/>
    </source>
</evidence>
<dbReference type="AlphaFoldDB" id="A0A1H9F4N0"/>
<dbReference type="InterPro" id="IPR014710">
    <property type="entry name" value="RmlC-like_jellyroll"/>
</dbReference>
<evidence type="ECO:0000256" key="8">
    <source>
        <dbReference type="PIRSR" id="PIRSR036894-1"/>
    </source>
</evidence>
<keyword evidence="5 7" id="KW-0862">Zinc</keyword>
<sequence>MDIIFLKAYLREKIWGGQQLAEVFNLDLPSDHVGEAWVISGHPHGVSTITNGSVAGMGLDQFYHQQPEFFGGQVEAVFPLLIKILDAHQDLSVQVHPDDNYARQMEGPHELGKTECWYIIAAEPEAELILGHHAQSAEEFKAMVEAGQWDQLLRRIPVKAGDFFYVPHGTIHAIGKGTLILETQQSSDTTYRVYDYDRKDQDGQLRELHLDSAIDVTQFPHQDWPLNIKKENLPGGQIIQYLANEYFSVTKWRVEGSLTIPVAGNYQLITVIQGQGEISVAGQTYPLRAGMAFALAYDVPEVTLQGQMELIVSTPGKKAQS</sequence>
<evidence type="ECO:0000259" key="10">
    <source>
        <dbReference type="Pfam" id="PF20511"/>
    </source>
</evidence>
<evidence type="ECO:0000256" key="7">
    <source>
        <dbReference type="PIRNR" id="PIRNR036894"/>
    </source>
</evidence>
<comment type="catalytic activity">
    <reaction evidence="1 7">
        <text>D-mannose 6-phosphate = D-fructose 6-phosphate</text>
        <dbReference type="Rhea" id="RHEA:12356"/>
        <dbReference type="ChEBI" id="CHEBI:58735"/>
        <dbReference type="ChEBI" id="CHEBI:61527"/>
        <dbReference type="EC" id="5.3.1.8"/>
    </reaction>
</comment>
<dbReference type="GO" id="GO:0008270">
    <property type="term" value="F:zinc ion binding"/>
    <property type="evidence" value="ECO:0007669"/>
    <property type="project" value="UniProtKB-UniRule"/>
</dbReference>
<comment type="cofactor">
    <cofactor evidence="8">
        <name>Zn(2+)</name>
        <dbReference type="ChEBI" id="CHEBI:29105"/>
    </cofactor>
    <text evidence="8">Binds 1 zinc ion per subunit.</text>
</comment>
<name>A0A1H9F4N0_9LACT</name>
<dbReference type="InterPro" id="IPR001250">
    <property type="entry name" value="Man6P_Isoase-1"/>
</dbReference>
<evidence type="ECO:0000256" key="6">
    <source>
        <dbReference type="ARBA" id="ARBA00023235"/>
    </source>
</evidence>
<evidence type="ECO:0000256" key="1">
    <source>
        <dbReference type="ARBA" id="ARBA00000757"/>
    </source>
</evidence>
<dbReference type="RefSeq" id="WP_092572246.1">
    <property type="nucleotide sequence ID" value="NZ_FOEN01000008.1"/>
</dbReference>
<dbReference type="PIRSF" id="PIRSF036894">
    <property type="entry name" value="PMI_Firm_short"/>
    <property type="match status" value="1"/>
</dbReference>
<keyword evidence="13" id="KW-1185">Reference proteome</keyword>
<dbReference type="NCBIfam" id="TIGR00218">
    <property type="entry name" value="manA"/>
    <property type="match status" value="1"/>
</dbReference>
<dbReference type="Pfam" id="PF21621">
    <property type="entry name" value="MPI_cupin_dom"/>
    <property type="match status" value="1"/>
</dbReference>
<dbReference type="EC" id="5.3.1.8" evidence="3 7"/>
<organism evidence="12 13">
    <name type="scientific">Ignavigranum ruoffiae</name>
    <dbReference type="NCBI Taxonomy" id="89093"/>
    <lineage>
        <taxon>Bacteria</taxon>
        <taxon>Bacillati</taxon>
        <taxon>Bacillota</taxon>
        <taxon>Bacilli</taxon>
        <taxon>Lactobacillales</taxon>
        <taxon>Aerococcaceae</taxon>
        <taxon>Ignavigranum</taxon>
    </lineage>
</organism>
<dbReference type="GO" id="GO:0004476">
    <property type="term" value="F:mannose-6-phosphate isomerase activity"/>
    <property type="evidence" value="ECO:0007669"/>
    <property type="project" value="UniProtKB-UniRule"/>
</dbReference>
<protein>
    <recommendedName>
        <fullName evidence="3 7">Mannose-6-phosphate isomerase</fullName>
        <ecNumber evidence="3 7">5.3.1.8</ecNumber>
    </recommendedName>
</protein>
<feature type="domain" description="Mannose-6-phosphate isomerase cupin" evidence="11">
    <location>
        <begin position="238"/>
        <end position="315"/>
    </location>
</feature>
<comment type="similarity">
    <text evidence="2 7">Belongs to the mannose-6-phosphate isomerase type 1 family.</text>
</comment>
<evidence type="ECO:0000256" key="5">
    <source>
        <dbReference type="ARBA" id="ARBA00022833"/>
    </source>
</evidence>
<dbReference type="InterPro" id="IPR046457">
    <property type="entry name" value="PMI_typeI_cat"/>
</dbReference>
<dbReference type="Gene3D" id="2.60.120.10">
    <property type="entry name" value="Jelly Rolls"/>
    <property type="match status" value="2"/>
</dbReference>
<dbReference type="InterPro" id="IPR049071">
    <property type="entry name" value="MPI_cupin_dom"/>
</dbReference>
<feature type="binding site" evidence="8">
    <location>
        <position position="115"/>
    </location>
    <ligand>
        <name>Zn(2+)</name>
        <dbReference type="ChEBI" id="CHEBI:29105"/>
    </ligand>
</feature>
<dbReference type="InterPro" id="IPR051804">
    <property type="entry name" value="Carb_Metab_Reg_Kinase/Isom"/>
</dbReference>
<dbReference type="GO" id="GO:0005975">
    <property type="term" value="P:carbohydrate metabolic process"/>
    <property type="evidence" value="ECO:0007669"/>
    <property type="project" value="UniProtKB-UniRule"/>
</dbReference>
<gene>
    <name evidence="12" type="ORF">SAMN04488558_10870</name>
</gene>
<evidence type="ECO:0000256" key="9">
    <source>
        <dbReference type="PIRSR" id="PIRSR036894-2"/>
    </source>
</evidence>
<dbReference type="SUPFAM" id="SSF51182">
    <property type="entry name" value="RmlC-like cupins"/>
    <property type="match status" value="1"/>
</dbReference>
<evidence type="ECO:0000313" key="13">
    <source>
        <dbReference type="Proteomes" id="UP000198833"/>
    </source>
</evidence>
<dbReference type="EMBL" id="FOEN01000008">
    <property type="protein sequence ID" value="SEQ32916.1"/>
    <property type="molecule type" value="Genomic_DNA"/>
</dbReference>
<evidence type="ECO:0000259" key="11">
    <source>
        <dbReference type="Pfam" id="PF21621"/>
    </source>
</evidence>
<feature type="binding site" evidence="8">
    <location>
        <position position="172"/>
    </location>
    <ligand>
        <name>Zn(2+)</name>
        <dbReference type="ChEBI" id="CHEBI:29105"/>
    </ligand>
</feature>
<dbReference type="Proteomes" id="UP000198833">
    <property type="component" value="Unassembled WGS sequence"/>
</dbReference>
<keyword evidence="6 7" id="KW-0413">Isomerase</keyword>
<dbReference type="CDD" id="cd07010">
    <property type="entry name" value="cupin_PMI_type_I_N_bac"/>
    <property type="match status" value="1"/>
</dbReference>
<accession>A0A1H9F4N0</accession>
<evidence type="ECO:0000256" key="4">
    <source>
        <dbReference type="ARBA" id="ARBA00022723"/>
    </source>
</evidence>
<feature type="binding site" evidence="8">
    <location>
        <position position="96"/>
    </location>
    <ligand>
        <name>Zn(2+)</name>
        <dbReference type="ChEBI" id="CHEBI:29105"/>
    </ligand>
</feature>
<feature type="domain" description="Phosphomannose isomerase type I catalytic" evidence="10">
    <location>
        <begin position="5"/>
        <end position="105"/>
    </location>
</feature>
<evidence type="ECO:0000313" key="12">
    <source>
        <dbReference type="EMBL" id="SEQ32916.1"/>
    </source>
</evidence>
<dbReference type="Pfam" id="PF20511">
    <property type="entry name" value="PMI_typeI_cat"/>
    <property type="match status" value="1"/>
</dbReference>
<dbReference type="PANTHER" id="PTHR42742">
    <property type="entry name" value="TRANSCRIPTIONAL REPRESSOR MPRA"/>
    <property type="match status" value="1"/>
</dbReference>
<dbReference type="InterPro" id="IPR014628">
    <property type="entry name" value="Man6P_isomerase_Firm_short"/>
</dbReference>
<evidence type="ECO:0000256" key="3">
    <source>
        <dbReference type="ARBA" id="ARBA00011956"/>
    </source>
</evidence>
<keyword evidence="4 7" id="KW-0479">Metal-binding</keyword>
<dbReference type="InterPro" id="IPR011051">
    <property type="entry name" value="RmlC_Cupin_sf"/>
</dbReference>
<dbReference type="PANTHER" id="PTHR42742:SF3">
    <property type="entry name" value="FRUCTOKINASE"/>
    <property type="match status" value="1"/>
</dbReference>
<reference evidence="12 13" key="1">
    <citation type="submission" date="2016-10" db="EMBL/GenBank/DDBJ databases">
        <authorList>
            <person name="de Groot N.N."/>
        </authorList>
    </citation>
    <scope>NUCLEOTIDE SEQUENCE [LARGE SCALE GENOMIC DNA]</scope>
    <source>
        <strain evidence="12 13">DSM 15695</strain>
    </source>
</reference>
<feature type="active site" evidence="9">
    <location>
        <position position="192"/>
    </location>
</feature>
<dbReference type="OrthoDB" id="9808275at2"/>
<dbReference type="STRING" id="89093.SAMN04488558_10870"/>